<organism evidence="2 3">
    <name type="scientific">Mycena chlorophos</name>
    <name type="common">Agaric fungus</name>
    <name type="synonym">Agaricus chlorophos</name>
    <dbReference type="NCBI Taxonomy" id="658473"/>
    <lineage>
        <taxon>Eukaryota</taxon>
        <taxon>Fungi</taxon>
        <taxon>Dikarya</taxon>
        <taxon>Basidiomycota</taxon>
        <taxon>Agaricomycotina</taxon>
        <taxon>Agaricomycetes</taxon>
        <taxon>Agaricomycetidae</taxon>
        <taxon>Agaricales</taxon>
        <taxon>Marasmiineae</taxon>
        <taxon>Mycenaceae</taxon>
        <taxon>Mycena</taxon>
    </lineage>
</organism>
<dbReference type="Proteomes" id="UP000613580">
    <property type="component" value="Unassembled WGS sequence"/>
</dbReference>
<reference evidence="2" key="1">
    <citation type="submission" date="2020-05" db="EMBL/GenBank/DDBJ databases">
        <title>Mycena genomes resolve the evolution of fungal bioluminescence.</title>
        <authorList>
            <person name="Tsai I.J."/>
        </authorList>
    </citation>
    <scope>NUCLEOTIDE SEQUENCE</scope>
    <source>
        <strain evidence="2">110903Hualien_Pintung</strain>
    </source>
</reference>
<proteinExistence type="predicted"/>
<name>A0A8H6TAR5_MYCCL</name>
<evidence type="ECO:0000256" key="1">
    <source>
        <dbReference type="SAM" id="MobiDB-lite"/>
    </source>
</evidence>
<keyword evidence="3" id="KW-1185">Reference proteome</keyword>
<protein>
    <submittedName>
        <fullName evidence="2">Uncharacterized protein</fullName>
    </submittedName>
</protein>
<comment type="caution">
    <text evidence="2">The sequence shown here is derived from an EMBL/GenBank/DDBJ whole genome shotgun (WGS) entry which is preliminary data.</text>
</comment>
<feature type="region of interest" description="Disordered" evidence="1">
    <location>
        <begin position="1"/>
        <end position="31"/>
    </location>
</feature>
<dbReference type="EMBL" id="JACAZE010000006">
    <property type="protein sequence ID" value="KAF7313894.1"/>
    <property type="molecule type" value="Genomic_DNA"/>
</dbReference>
<dbReference type="AlphaFoldDB" id="A0A8H6TAR5"/>
<evidence type="ECO:0000313" key="2">
    <source>
        <dbReference type="EMBL" id="KAF7313894.1"/>
    </source>
</evidence>
<evidence type="ECO:0000313" key="3">
    <source>
        <dbReference type="Proteomes" id="UP000613580"/>
    </source>
</evidence>
<sequence length="223" mass="23753">MSLAPATDSVSSTTTPVTSPVVTPTPTPSRRLPVHAANLSPYLRKTLPDGFIAKSMQREPTAATAPTEADLRKRVEVAWCETLETVPIFSVARAPSLPQFDPAQSAIVQAAAGPEVRLDVFCSVVDGQWVGRDLPLTGVVVGQKIILGPYTLRGKPFIGTAIKRANAGEESPTKRIKTEAAEVGVEVVRADAPRVIVISDSESDPEVDKDKDEVVDAQAEYIA</sequence>
<gene>
    <name evidence="2" type="ORF">HMN09_00547300</name>
</gene>
<feature type="compositionally biased region" description="Low complexity" evidence="1">
    <location>
        <begin position="9"/>
        <end position="24"/>
    </location>
</feature>
<accession>A0A8H6TAR5</accession>